<evidence type="ECO:0000256" key="1">
    <source>
        <dbReference type="SAM" id="MobiDB-lite"/>
    </source>
</evidence>
<protein>
    <submittedName>
        <fullName evidence="2">Uncharacterized protein</fullName>
    </submittedName>
</protein>
<accession>A0ABY4YE78</accession>
<dbReference type="EMBL" id="CP099490">
    <property type="protein sequence ID" value="USQ74865.1"/>
    <property type="molecule type" value="Genomic_DNA"/>
</dbReference>
<evidence type="ECO:0000313" key="2">
    <source>
        <dbReference type="EMBL" id="USQ74865.1"/>
    </source>
</evidence>
<feature type="compositionally biased region" description="Basic and acidic residues" evidence="1">
    <location>
        <begin position="68"/>
        <end position="89"/>
    </location>
</feature>
<evidence type="ECO:0000313" key="3">
    <source>
        <dbReference type="Proteomes" id="UP001056535"/>
    </source>
</evidence>
<feature type="region of interest" description="Disordered" evidence="1">
    <location>
        <begin position="1"/>
        <end position="29"/>
    </location>
</feature>
<gene>
    <name evidence="2" type="ORF">NF557_09305</name>
</gene>
<dbReference type="Proteomes" id="UP001056535">
    <property type="component" value="Chromosome"/>
</dbReference>
<proteinExistence type="predicted"/>
<feature type="region of interest" description="Disordered" evidence="1">
    <location>
        <begin position="68"/>
        <end position="96"/>
    </location>
</feature>
<reference evidence="2" key="1">
    <citation type="submission" date="2022-06" db="EMBL/GenBank/DDBJ databases">
        <title>Ornithinimicrobium JY.X270.</title>
        <authorList>
            <person name="Huang Y."/>
        </authorList>
    </citation>
    <scope>NUCLEOTIDE SEQUENCE</scope>
    <source>
        <strain evidence="2">JY.X270</strain>
    </source>
</reference>
<keyword evidence="3" id="KW-1185">Reference proteome</keyword>
<dbReference type="RefSeq" id="WP_252618928.1">
    <property type="nucleotide sequence ID" value="NZ_CP099490.1"/>
</dbReference>
<sequence length="96" mass="11169">MTSRDDASEAYDQHMASIPHKAAPHESRWLDEYRPSGAHESTYITSWLDEYRPAGAHESTQETRWLDEYRPAGRQRSTHEVKWLDEIKSQDSPPAE</sequence>
<name>A0ABY4YE78_9MICO</name>
<organism evidence="2 3">
    <name type="scientific">Ornithinimicrobium cryptoxanthini</name>
    <dbReference type="NCBI Taxonomy" id="2934161"/>
    <lineage>
        <taxon>Bacteria</taxon>
        <taxon>Bacillati</taxon>
        <taxon>Actinomycetota</taxon>
        <taxon>Actinomycetes</taxon>
        <taxon>Micrococcales</taxon>
        <taxon>Ornithinimicrobiaceae</taxon>
        <taxon>Ornithinimicrobium</taxon>
    </lineage>
</organism>